<dbReference type="InterPro" id="IPR008250">
    <property type="entry name" value="ATPase_P-typ_transduc_dom_A_sf"/>
</dbReference>
<evidence type="ECO:0000259" key="13">
    <source>
        <dbReference type="SMART" id="SM00831"/>
    </source>
</evidence>
<evidence type="ECO:0000256" key="8">
    <source>
        <dbReference type="ARBA" id="ARBA00022989"/>
    </source>
</evidence>
<dbReference type="InterPro" id="IPR044492">
    <property type="entry name" value="P_typ_ATPase_HD_dom"/>
</dbReference>
<dbReference type="SFLD" id="SFLDF00027">
    <property type="entry name" value="p-type_atpase"/>
    <property type="match status" value="1"/>
</dbReference>
<feature type="compositionally biased region" description="Low complexity" evidence="11">
    <location>
        <begin position="15"/>
        <end position="27"/>
    </location>
</feature>
<dbReference type="SUPFAM" id="SSF81660">
    <property type="entry name" value="Metal cation-transporting ATPase, ATP-binding domain N"/>
    <property type="match status" value="1"/>
</dbReference>
<evidence type="ECO:0000256" key="10">
    <source>
        <dbReference type="ARBA" id="ARBA00049360"/>
    </source>
</evidence>
<dbReference type="InterPro" id="IPR023298">
    <property type="entry name" value="ATPase_P-typ_TM_dom_sf"/>
</dbReference>
<dbReference type="Gene3D" id="3.40.1110.10">
    <property type="entry name" value="Calcium-transporting ATPase, cytoplasmic domain N"/>
    <property type="match status" value="1"/>
</dbReference>
<evidence type="ECO:0000256" key="6">
    <source>
        <dbReference type="ARBA" id="ARBA00022840"/>
    </source>
</evidence>
<dbReference type="Pfam" id="PF00689">
    <property type="entry name" value="Cation_ATPase_C"/>
    <property type="match status" value="1"/>
</dbReference>
<keyword evidence="5" id="KW-0547">Nucleotide-binding</keyword>
<dbReference type="Gene3D" id="3.40.50.1000">
    <property type="entry name" value="HAD superfamily/HAD-like"/>
    <property type="match status" value="1"/>
</dbReference>
<dbReference type="GO" id="GO:0016887">
    <property type="term" value="F:ATP hydrolysis activity"/>
    <property type="evidence" value="ECO:0007669"/>
    <property type="project" value="InterPro"/>
</dbReference>
<dbReference type="Pfam" id="PF00122">
    <property type="entry name" value="E1-E2_ATPase"/>
    <property type="match status" value="1"/>
</dbReference>
<keyword evidence="15" id="KW-1185">Reference proteome</keyword>
<dbReference type="PRINTS" id="PR00120">
    <property type="entry name" value="HATPASE"/>
</dbReference>
<evidence type="ECO:0000256" key="11">
    <source>
        <dbReference type="SAM" id="MobiDB-lite"/>
    </source>
</evidence>
<dbReference type="InterPro" id="IPR004014">
    <property type="entry name" value="ATPase_P-typ_cation-transptr_N"/>
</dbReference>
<feature type="transmembrane region" description="Helical" evidence="12">
    <location>
        <begin position="882"/>
        <end position="905"/>
    </location>
</feature>
<dbReference type="GO" id="GO:0005886">
    <property type="term" value="C:plasma membrane"/>
    <property type="evidence" value="ECO:0007669"/>
    <property type="project" value="UniProtKB-SubCell"/>
</dbReference>
<comment type="subcellular location">
    <subcellularLocation>
        <location evidence="1">Cell membrane</location>
        <topology evidence="1">Multi-pass membrane protein</topology>
    </subcellularLocation>
</comment>
<dbReference type="InterPro" id="IPR006068">
    <property type="entry name" value="ATPase_P-typ_cation-transptr_C"/>
</dbReference>
<evidence type="ECO:0000313" key="15">
    <source>
        <dbReference type="Proteomes" id="UP000622166"/>
    </source>
</evidence>
<comment type="catalytic activity">
    <reaction evidence="10">
        <text>ATP + H2O = ADP + phosphate + H(+)</text>
        <dbReference type="Rhea" id="RHEA:13065"/>
        <dbReference type="ChEBI" id="CHEBI:15377"/>
        <dbReference type="ChEBI" id="CHEBI:15378"/>
        <dbReference type="ChEBI" id="CHEBI:30616"/>
        <dbReference type="ChEBI" id="CHEBI:43474"/>
        <dbReference type="ChEBI" id="CHEBI:456216"/>
    </reaction>
</comment>
<dbReference type="PANTHER" id="PTHR43294">
    <property type="entry name" value="SODIUM/POTASSIUM-TRANSPORTING ATPASE SUBUNIT ALPHA"/>
    <property type="match status" value="1"/>
</dbReference>
<feature type="region of interest" description="Disordered" evidence="11">
    <location>
        <begin position="1"/>
        <end position="41"/>
    </location>
</feature>
<dbReference type="InterPro" id="IPR059000">
    <property type="entry name" value="ATPase_P-type_domA"/>
</dbReference>
<sequence length="957" mass="100825">MKSSGPVKAFRSPDGRGPAASASGRAAPGPPSPGCRPPPGAGAEVHALAAADVFPALRTSARGLTSAAARDRLAVAGPNELPAVRRRPLWRQLAAQFTDLFAVVLLVASGITFLAYALQRPREPGTAQLAVAIVCVVVLNAVIGFVQEYSAERTAQTLQAMVPHRCRVLRDARPDQVPVRELVPGDVVALEAGDTVPADCRVVEAHDLTVSNAAVTGESEPVPRTAEADATSEVLQAHNRLFMGTDVITGTTRAVVLATGQATEFGRIFRLTAAAPRQKTPLQREVAWMARRVAGTALAVGLVLFAVRLPTGQGFVSSFVFALGVMVALVPEGLPATLSVSLALGVRRMARHQALVKKLVAVEALGSTTVVCTDKTGTLTQAEMTVVRIWGWDEEHTVTGVGYEPSGQVSDPEPVRELLRSAALCCDARLLPPPAGGGRWRVLGDTTEGALLVAAVKAGLDMAAEEAAAPRVAEHPFDSVRKLMSTVHEEGGTRRVRVKGAPMEVLDRCLRLEREGAVVELSGAQRARIGAVADRMAAQGLRVLAVARREATGPSGERDRDESDLTLLGLVGMMDPPRQEVRAAVDACRRAGIRIVMVTGDHPLTAEAVARRVGIVRTATPLVVTGAKLDALADAALDRLVADAGELLLCRVSPEHKMRVVTAFQRRGEVVAVTGDGANDAPALKHADIGVAMGASGTDVAREAAEMVLLDDSFASVAVAVRLGRSVYQNIRKFLVYLFSHNIGELVPILAATFAGFPLVPITAVQVLAIDLGSDVLPALALGAEPPESGVMDRPPRPRHERLFSRAVVRRILFLGGIQAVGVCAVFFWHIHASGIPYADFTADDPVYREAITLVQAGIVVSQFFNALAVRTERESVLTVGLFGNPPLIAAGLFGLALMAAISYVPLLQGVFNTAALTAGDWALLAAVGVLPLAADEARKLRLRRRASGPGGKGDVR</sequence>
<reference evidence="14" key="1">
    <citation type="journal article" date="2014" name="Int. J. Syst. Evol. Microbiol.">
        <title>Complete genome sequence of Corynebacterium casei LMG S-19264T (=DSM 44701T), isolated from a smear-ripened cheese.</title>
        <authorList>
            <consortium name="US DOE Joint Genome Institute (JGI-PGF)"/>
            <person name="Walter F."/>
            <person name="Albersmeier A."/>
            <person name="Kalinowski J."/>
            <person name="Ruckert C."/>
        </authorList>
    </citation>
    <scope>NUCLEOTIDE SEQUENCE</scope>
    <source>
        <strain evidence="14">JCM 4815</strain>
    </source>
</reference>
<feature type="transmembrane region" description="Helical" evidence="12">
    <location>
        <begin position="93"/>
        <end position="117"/>
    </location>
</feature>
<evidence type="ECO:0000256" key="7">
    <source>
        <dbReference type="ARBA" id="ARBA00022967"/>
    </source>
</evidence>
<evidence type="ECO:0000256" key="1">
    <source>
        <dbReference type="ARBA" id="ARBA00004651"/>
    </source>
</evidence>
<dbReference type="RefSeq" id="WP_189861899.1">
    <property type="nucleotide sequence ID" value="NZ_BMVW01000009.1"/>
</dbReference>
<dbReference type="Gene3D" id="2.70.150.10">
    <property type="entry name" value="Calcium-transporting ATPase, cytoplasmic transduction domain A"/>
    <property type="match status" value="1"/>
</dbReference>
<dbReference type="SMART" id="SM00831">
    <property type="entry name" value="Cation_ATPase_N"/>
    <property type="match status" value="1"/>
</dbReference>
<dbReference type="InterPro" id="IPR036412">
    <property type="entry name" value="HAD-like_sf"/>
</dbReference>
<dbReference type="InterPro" id="IPR023214">
    <property type="entry name" value="HAD_sf"/>
</dbReference>
<comment type="caution">
    <text evidence="14">The sequence shown here is derived from an EMBL/GenBank/DDBJ whole genome shotgun (WGS) entry which is preliminary data.</text>
</comment>
<dbReference type="GO" id="GO:0005524">
    <property type="term" value="F:ATP binding"/>
    <property type="evidence" value="ECO:0007669"/>
    <property type="project" value="UniProtKB-KW"/>
</dbReference>
<dbReference type="InterPro" id="IPR001757">
    <property type="entry name" value="P_typ_ATPase"/>
</dbReference>
<dbReference type="Pfam" id="PF08282">
    <property type="entry name" value="Hydrolase_3"/>
    <property type="match status" value="1"/>
</dbReference>
<dbReference type="PANTHER" id="PTHR43294:SF21">
    <property type="entry name" value="CATION TRANSPORTING ATPASE"/>
    <property type="match status" value="1"/>
</dbReference>
<dbReference type="SFLD" id="SFLDS00003">
    <property type="entry name" value="Haloacid_Dehalogenase"/>
    <property type="match status" value="1"/>
</dbReference>
<feature type="transmembrane region" description="Helical" evidence="12">
    <location>
        <begin position="851"/>
        <end position="870"/>
    </location>
</feature>
<dbReference type="Pfam" id="PF13246">
    <property type="entry name" value="Cation_ATPase"/>
    <property type="match status" value="1"/>
</dbReference>
<dbReference type="EMBL" id="BMVW01000009">
    <property type="protein sequence ID" value="GGZ19741.1"/>
    <property type="molecule type" value="Genomic_DNA"/>
</dbReference>
<gene>
    <name evidence="14" type="ORF">GCM10010365_45000</name>
</gene>
<accession>A0A918PQK4</accession>
<evidence type="ECO:0000256" key="3">
    <source>
        <dbReference type="ARBA" id="ARBA00022475"/>
    </source>
</evidence>
<comment type="similarity">
    <text evidence="2">Belongs to the cation transport ATPase (P-type) (TC 3.A.3) family. Type IIA subfamily.</text>
</comment>
<name>A0A918PQK4_9ACTN</name>
<feature type="transmembrane region" description="Helical" evidence="12">
    <location>
        <begin position="286"/>
        <end position="307"/>
    </location>
</feature>
<proteinExistence type="inferred from homology"/>
<dbReference type="PROSITE" id="PS00154">
    <property type="entry name" value="ATPASE_E1_E2"/>
    <property type="match status" value="1"/>
</dbReference>
<feature type="transmembrane region" description="Helical" evidence="12">
    <location>
        <begin position="812"/>
        <end position="831"/>
    </location>
</feature>
<feature type="transmembrane region" description="Helical" evidence="12">
    <location>
        <begin position="129"/>
        <end position="146"/>
    </location>
</feature>
<feature type="transmembrane region" description="Helical" evidence="12">
    <location>
        <begin position="911"/>
        <end position="935"/>
    </location>
</feature>
<dbReference type="FunFam" id="3.40.50.1000:FF:000083">
    <property type="entry name" value="Sodium/potassium-transporting ATPase subunit alpha"/>
    <property type="match status" value="1"/>
</dbReference>
<dbReference type="Pfam" id="PF00690">
    <property type="entry name" value="Cation_ATPase_N"/>
    <property type="match status" value="1"/>
</dbReference>
<feature type="domain" description="Cation-transporting P-type ATPase N-terminal" evidence="13">
    <location>
        <begin position="44"/>
        <end position="117"/>
    </location>
</feature>
<evidence type="ECO:0000256" key="9">
    <source>
        <dbReference type="ARBA" id="ARBA00023136"/>
    </source>
</evidence>
<keyword evidence="4 12" id="KW-0812">Transmembrane</keyword>
<evidence type="ECO:0000256" key="2">
    <source>
        <dbReference type="ARBA" id="ARBA00005675"/>
    </source>
</evidence>
<dbReference type="SFLD" id="SFLDG00002">
    <property type="entry name" value="C1.7:_P-type_atpase_like"/>
    <property type="match status" value="1"/>
</dbReference>
<dbReference type="InterPro" id="IPR023299">
    <property type="entry name" value="ATPase_P-typ_cyto_dom_N"/>
</dbReference>
<keyword evidence="8 12" id="KW-1133">Transmembrane helix</keyword>
<dbReference type="InterPro" id="IPR018303">
    <property type="entry name" value="ATPase_P-typ_P_site"/>
</dbReference>
<protein>
    <submittedName>
        <fullName evidence="14">ATPase</fullName>
    </submittedName>
</protein>
<dbReference type="SUPFAM" id="SSF56784">
    <property type="entry name" value="HAD-like"/>
    <property type="match status" value="1"/>
</dbReference>
<evidence type="ECO:0000256" key="12">
    <source>
        <dbReference type="SAM" id="Phobius"/>
    </source>
</evidence>
<dbReference type="Proteomes" id="UP000622166">
    <property type="component" value="Unassembled WGS sequence"/>
</dbReference>
<evidence type="ECO:0000256" key="4">
    <source>
        <dbReference type="ARBA" id="ARBA00022692"/>
    </source>
</evidence>
<keyword evidence="3" id="KW-1003">Cell membrane</keyword>
<evidence type="ECO:0000313" key="14">
    <source>
        <dbReference type="EMBL" id="GGZ19741.1"/>
    </source>
</evidence>
<feature type="compositionally biased region" description="Pro residues" evidence="11">
    <location>
        <begin position="28"/>
        <end position="40"/>
    </location>
</feature>
<keyword evidence="7" id="KW-1278">Translocase</keyword>
<keyword evidence="6" id="KW-0067">ATP-binding</keyword>
<dbReference type="AlphaFoldDB" id="A0A918PQK4"/>
<feature type="transmembrane region" description="Helical" evidence="12">
    <location>
        <begin position="319"/>
        <end position="344"/>
    </location>
</feature>
<dbReference type="NCBIfam" id="TIGR01494">
    <property type="entry name" value="ATPase_P-type"/>
    <property type="match status" value="3"/>
</dbReference>
<evidence type="ECO:0000256" key="5">
    <source>
        <dbReference type="ARBA" id="ARBA00022741"/>
    </source>
</evidence>
<dbReference type="SUPFAM" id="SSF81665">
    <property type="entry name" value="Calcium ATPase, transmembrane domain M"/>
    <property type="match status" value="1"/>
</dbReference>
<dbReference type="SUPFAM" id="SSF81653">
    <property type="entry name" value="Calcium ATPase, transduction domain A"/>
    <property type="match status" value="1"/>
</dbReference>
<keyword evidence="9 12" id="KW-0472">Membrane</keyword>
<dbReference type="InterPro" id="IPR050510">
    <property type="entry name" value="Cation_transp_ATPase_P-type"/>
</dbReference>
<reference evidence="14" key="2">
    <citation type="submission" date="2020-09" db="EMBL/GenBank/DDBJ databases">
        <authorList>
            <person name="Sun Q."/>
            <person name="Ohkuma M."/>
        </authorList>
    </citation>
    <scope>NUCLEOTIDE SEQUENCE</scope>
    <source>
        <strain evidence="14">JCM 4815</strain>
    </source>
</reference>
<dbReference type="Gene3D" id="1.20.1110.10">
    <property type="entry name" value="Calcium-transporting ATPase, transmembrane domain"/>
    <property type="match status" value="1"/>
</dbReference>
<dbReference type="PRINTS" id="PR00119">
    <property type="entry name" value="CATATPASE"/>
</dbReference>
<organism evidence="14 15">
    <name type="scientific">Streptomyces poonensis</name>
    <dbReference type="NCBI Taxonomy" id="68255"/>
    <lineage>
        <taxon>Bacteria</taxon>
        <taxon>Bacillati</taxon>
        <taxon>Actinomycetota</taxon>
        <taxon>Actinomycetes</taxon>
        <taxon>Kitasatosporales</taxon>
        <taxon>Streptomycetaceae</taxon>
        <taxon>Streptomyces</taxon>
    </lineage>
</organism>